<protein>
    <submittedName>
        <fullName evidence="1">5053_t:CDS:1</fullName>
    </submittedName>
</protein>
<dbReference type="Proteomes" id="UP001153678">
    <property type="component" value="Unassembled WGS sequence"/>
</dbReference>
<accession>A0A9W4X476</accession>
<organism evidence="1 2">
    <name type="scientific">Funneliformis geosporum</name>
    <dbReference type="NCBI Taxonomy" id="1117311"/>
    <lineage>
        <taxon>Eukaryota</taxon>
        <taxon>Fungi</taxon>
        <taxon>Fungi incertae sedis</taxon>
        <taxon>Mucoromycota</taxon>
        <taxon>Glomeromycotina</taxon>
        <taxon>Glomeromycetes</taxon>
        <taxon>Glomerales</taxon>
        <taxon>Glomeraceae</taxon>
        <taxon>Funneliformis</taxon>
    </lineage>
</organism>
<evidence type="ECO:0000313" key="1">
    <source>
        <dbReference type="EMBL" id="CAI2200644.1"/>
    </source>
</evidence>
<proteinExistence type="predicted"/>
<comment type="caution">
    <text evidence="1">The sequence shown here is derived from an EMBL/GenBank/DDBJ whole genome shotgun (WGS) entry which is preliminary data.</text>
</comment>
<dbReference type="EMBL" id="CAMKVN010024986">
    <property type="protein sequence ID" value="CAI2200644.1"/>
    <property type="molecule type" value="Genomic_DNA"/>
</dbReference>
<evidence type="ECO:0000313" key="2">
    <source>
        <dbReference type="Proteomes" id="UP001153678"/>
    </source>
</evidence>
<reference evidence="1" key="1">
    <citation type="submission" date="2022-08" db="EMBL/GenBank/DDBJ databases">
        <authorList>
            <person name="Kallberg Y."/>
            <person name="Tangrot J."/>
            <person name="Rosling A."/>
        </authorList>
    </citation>
    <scope>NUCLEOTIDE SEQUENCE</scope>
    <source>
        <strain evidence="1">Wild A</strain>
    </source>
</reference>
<dbReference type="AlphaFoldDB" id="A0A9W4X476"/>
<sequence length="43" mass="5120">RQYSNFRYTALLYALKFPFSHDIGAEEYAIYPNAKIFIFKIKA</sequence>
<feature type="non-terminal residue" evidence="1">
    <location>
        <position position="43"/>
    </location>
</feature>
<name>A0A9W4X476_9GLOM</name>
<keyword evidence="2" id="KW-1185">Reference proteome</keyword>
<feature type="non-terminal residue" evidence="1">
    <location>
        <position position="1"/>
    </location>
</feature>
<gene>
    <name evidence="1" type="ORF">FWILDA_LOCUS19670</name>
</gene>